<feature type="chain" id="PRO_5008073934" description="Filamentous haemagglutinin FhaB/tRNA nuclease CdiA-like TPS domain-containing protein" evidence="2">
    <location>
        <begin position="30"/>
        <end position="1514"/>
    </location>
</feature>
<gene>
    <name evidence="4" type="ORF">AYO28_09230</name>
</gene>
<dbReference type="InterPro" id="IPR008638">
    <property type="entry name" value="FhaB/CdiA-like_TPS"/>
</dbReference>
<dbReference type="InterPro" id="IPR025157">
    <property type="entry name" value="Hemagglutinin_rpt"/>
</dbReference>
<dbReference type="SMART" id="SM00912">
    <property type="entry name" value="Haemagg_act"/>
    <property type="match status" value="1"/>
</dbReference>
<organism evidence="4 5">
    <name type="scientific">Pseudomonas putida</name>
    <name type="common">Arthrobacter siderocapsulatus</name>
    <dbReference type="NCBI Taxonomy" id="303"/>
    <lineage>
        <taxon>Bacteria</taxon>
        <taxon>Pseudomonadati</taxon>
        <taxon>Pseudomonadota</taxon>
        <taxon>Gammaproteobacteria</taxon>
        <taxon>Pseudomonadales</taxon>
        <taxon>Pseudomonadaceae</taxon>
        <taxon>Pseudomonas</taxon>
    </lineage>
</organism>
<feature type="region of interest" description="Disordered" evidence="1">
    <location>
        <begin position="746"/>
        <end position="780"/>
    </location>
</feature>
<dbReference type="Proteomes" id="UP000077752">
    <property type="component" value="Unassembled WGS sequence"/>
</dbReference>
<feature type="signal peptide" evidence="2">
    <location>
        <begin position="1"/>
        <end position="29"/>
    </location>
</feature>
<feature type="domain" description="Filamentous haemagglutinin FhaB/tRNA nuclease CdiA-like TPS" evidence="3">
    <location>
        <begin position="48"/>
        <end position="168"/>
    </location>
</feature>
<name>A0A177STU0_PSEPU</name>
<evidence type="ECO:0000256" key="1">
    <source>
        <dbReference type="SAM" id="MobiDB-lite"/>
    </source>
</evidence>
<feature type="region of interest" description="Disordered" evidence="1">
    <location>
        <begin position="473"/>
        <end position="527"/>
    </location>
</feature>
<dbReference type="Pfam" id="PF13332">
    <property type="entry name" value="Fil_haemagg_2"/>
    <property type="match status" value="3"/>
</dbReference>
<evidence type="ECO:0000259" key="3">
    <source>
        <dbReference type="SMART" id="SM00912"/>
    </source>
</evidence>
<dbReference type="InterPro" id="IPR011050">
    <property type="entry name" value="Pectin_lyase_fold/virulence"/>
</dbReference>
<dbReference type="GO" id="GO:0003824">
    <property type="term" value="F:catalytic activity"/>
    <property type="evidence" value="ECO:0007669"/>
    <property type="project" value="UniProtKB-ARBA"/>
</dbReference>
<comment type="caution">
    <text evidence="4">The sequence shown here is derived from an EMBL/GenBank/DDBJ whole genome shotgun (WGS) entry which is preliminary data.</text>
</comment>
<dbReference type="InterPro" id="IPR012334">
    <property type="entry name" value="Pectin_lyas_fold"/>
</dbReference>
<dbReference type="RefSeq" id="WP_081263092.1">
    <property type="nucleotide sequence ID" value="NZ_LUCV01000006.1"/>
</dbReference>
<reference evidence="4 5" key="1">
    <citation type="submission" date="2016-03" db="EMBL/GenBank/DDBJ databases">
        <title>Draft Genome Assembly of Pseudomonas putida strain CBF10-2.</title>
        <authorList>
            <person name="Iyer R.S."/>
            <person name="Damania A."/>
        </authorList>
    </citation>
    <scope>NUCLEOTIDE SEQUENCE [LARGE SCALE GENOMIC DNA]</scope>
    <source>
        <strain evidence="4 5">CBF10-2</strain>
    </source>
</reference>
<dbReference type="SUPFAM" id="SSF51126">
    <property type="entry name" value="Pectin lyase-like"/>
    <property type="match status" value="1"/>
</dbReference>
<evidence type="ECO:0000256" key="2">
    <source>
        <dbReference type="SAM" id="SignalP"/>
    </source>
</evidence>
<proteinExistence type="predicted"/>
<evidence type="ECO:0000313" key="4">
    <source>
        <dbReference type="EMBL" id="OAI94417.1"/>
    </source>
</evidence>
<dbReference type="Pfam" id="PF05860">
    <property type="entry name" value="TPS"/>
    <property type="match status" value="1"/>
</dbReference>
<feature type="compositionally biased region" description="Basic and acidic residues" evidence="1">
    <location>
        <begin position="490"/>
        <end position="504"/>
    </location>
</feature>
<evidence type="ECO:0000313" key="5">
    <source>
        <dbReference type="Proteomes" id="UP000077752"/>
    </source>
</evidence>
<accession>A0A177STU0</accession>
<dbReference type="Gene3D" id="2.160.20.10">
    <property type="entry name" value="Single-stranded right-handed beta-helix, Pectin lyase-like"/>
    <property type="match status" value="1"/>
</dbReference>
<dbReference type="NCBIfam" id="TIGR01901">
    <property type="entry name" value="adhes_NPXG"/>
    <property type="match status" value="1"/>
</dbReference>
<feature type="compositionally biased region" description="Polar residues" evidence="1">
    <location>
        <begin position="517"/>
        <end position="527"/>
    </location>
</feature>
<sequence length="1514" mass="158436">MKQAQPCFTPNLLRLAITASLLAPVGALANPALQPASGPAGTPTINPQNGVPVIDIVAPSASGLSHNQFLDYNVGQPGVVLNNALEAGQSQLAGKLGANPQFQGQAASTILNEVISRKSSVIEGPQEIFGRPADYILANPNGITINGGSFINTTKAGLLVGRPMIEDGRLSELDSRTGAGELNVGVRGASTTEGALALIAPRIESAGLLDAKGDLDVIAGRNRIDHASGQIVEHLPGTPGSIDANLFGAMSAGRIRIISTAEGAGVRIAAPSLTARDGISVKSAGDLDISGNARRQSRLDAGKGKLELDATDDLRLTAIDASATRVEGRAGKRLVLDSKTREKIKQENEQREKKWWFVTTETYERKRTTTTRKDLGSQLASSGGIDLQAGTDLQMRNAKVKAGGDLDVRSGGRLDIGAGLESVRVDETVRHRKHLWRGDKDSREYRESALPSELSGRKVKLQAGDEMRVAGSTLRSGKDMTLQAPQLDITSERQDRSESSKQYRGDLVSGSFFGTHDNAQGGDTRNLGSQVVSGGALTVVADQVLVSGSRIASKDDALLVSQKAALNVEPAYDTSARSSQHSDSKVFGLIKNGSERQQSGSSVLVSDVASDSNLRLASADELKVIGAKLQAGGDLKLEATKDVNISAASETRLDTSQESARGFYANAGETQQAADGKPGSKQYRAAAGYQLTHKDSSDSTTTLTPSQLSAGNIAIDGKASVAIDSSKLTASQGAILIDGQQVSLGAQSNQQTRKRSDTSVGGGIGVTGGMDRIGSGPEGFHHRQTREEINLDPLSSELKAPGDIRIKTPALVNEAAKVEAGGTLLVDAQQVENRATAKVHEVREGNQDWSGRAGVSLEVRDLTRPIENLVTGNEAARFQQGSVEDALAPPTLGVDVSLDHLNRQQTRRTETATVSELGAGAIQVKADTLNDTGTRYNASNGQVWIDVQDHQFAAAQDSTRETVKRLDVSGAARVETATGKDIAVRLSGKGGSLDSTTQSITAQPGSLYGQQGIQVQLGSDGTYEGTAFNGGKGAVTIDAGGDLTFAQANDRQSHSLRQTDGSGWVKAGNTPGGSALELRGYLDHKQLDSSDSQARVGSIDTEGVVQLKSAGEMALVGTRIGDSKAKPADIVLDAQGTLNVLAATDTHRATGSNIGGGAEVLVKKADAGHGGGLGGHFETGRVDETSSTATGAVLTAENTLTLKSQDSSEQAIHLQGVKASAKEIIVSAENGGVLVESGQNLEKRDNLKLTVGAGFSRTPAEVKAYNKQALHGRAQVALDQLDSLRHLNSELTGQRLSLDSLNDMQLKGVRVNAGRIDGQIGGDLLVASQMDRVNGLKVEVDARLSQEKNPQGYLNAVKSFSGPLGAKAEKSVGAAVQKVDPGFSPTLDLKVDHRKLDSIAEPSRLVGRDGINLEVAGDVHLKGADLRAPKGEVELGSGQVSKETLSGRDYRRVVGTNLSNAPVELGEDLVKTYKESAMGLEDGDASVDLGLFRTGGHDREVSVGSNVTSKKGQH</sequence>
<keyword evidence="2" id="KW-0732">Signal</keyword>
<dbReference type="EMBL" id="LUCV01000006">
    <property type="protein sequence ID" value="OAI94417.1"/>
    <property type="molecule type" value="Genomic_DNA"/>
</dbReference>
<protein>
    <recommendedName>
        <fullName evidence="3">Filamentous haemagglutinin FhaB/tRNA nuclease CdiA-like TPS domain-containing protein</fullName>
    </recommendedName>
</protein>